<organism evidence="3 4">
    <name type="scientific">candidate division TA06 bacterium B3_TA06</name>
    <dbReference type="NCBI Taxonomy" id="2012487"/>
    <lineage>
        <taxon>Bacteria</taxon>
        <taxon>Bacteria division TA06</taxon>
    </lineage>
</organism>
<keyword evidence="1" id="KW-1133">Transmembrane helix</keyword>
<dbReference type="Pfam" id="PF13240">
    <property type="entry name" value="Zn_Ribbon_1"/>
    <property type="match status" value="1"/>
</dbReference>
<dbReference type="PROSITE" id="PS50022">
    <property type="entry name" value="FA58C_3"/>
    <property type="match status" value="1"/>
</dbReference>
<evidence type="ECO:0000259" key="2">
    <source>
        <dbReference type="PROSITE" id="PS50022"/>
    </source>
</evidence>
<dbReference type="Gene3D" id="2.60.120.260">
    <property type="entry name" value="Galactose-binding domain-like"/>
    <property type="match status" value="1"/>
</dbReference>
<dbReference type="Proteomes" id="UP000317778">
    <property type="component" value="Unassembled WGS sequence"/>
</dbReference>
<dbReference type="AlphaFoldDB" id="A0A532V1D8"/>
<dbReference type="InterPro" id="IPR026870">
    <property type="entry name" value="Zinc_ribbon_dom"/>
</dbReference>
<keyword evidence="1" id="KW-0812">Transmembrane</keyword>
<feature type="transmembrane region" description="Helical" evidence="1">
    <location>
        <begin position="47"/>
        <end position="69"/>
    </location>
</feature>
<keyword evidence="1" id="KW-0472">Membrane</keyword>
<sequence length="217" mass="24667">MPICKECGTKNDEGSVFCEECGAKLVPEERMQASVEELPPKRKKSKLGLIIGISLGCLVLVAIALLLIFNPWGKSAKITFSSSMPPYEGHKEIYAVDSDPSTYYWSNAYRYPDSDPEKDYKTKRGWPTVGDYFQVDLGKIRKINRVKIIQAPDGDQQDYLRHGKLQYSKDGEKWTTIGTVSNRVIDESFGPVKVRCVRLLVTQLNDYWVKIAEFQVF</sequence>
<dbReference type="EMBL" id="NJBO01000015">
    <property type="protein sequence ID" value="TKJ40932.1"/>
    <property type="molecule type" value="Genomic_DNA"/>
</dbReference>
<evidence type="ECO:0000313" key="3">
    <source>
        <dbReference type="EMBL" id="TKJ40932.1"/>
    </source>
</evidence>
<protein>
    <recommendedName>
        <fullName evidence="2">F5/8 type C domain-containing protein</fullName>
    </recommendedName>
</protein>
<accession>A0A532V1D8</accession>
<reference evidence="3 4" key="1">
    <citation type="submission" date="2017-06" db="EMBL/GenBank/DDBJ databases">
        <title>Novel microbial phyla capable of carbon fixation and sulfur reduction in deep-sea sediments.</title>
        <authorList>
            <person name="Huang J."/>
            <person name="Baker B."/>
            <person name="Wang Y."/>
        </authorList>
    </citation>
    <scope>NUCLEOTIDE SEQUENCE [LARGE SCALE GENOMIC DNA]</scope>
    <source>
        <strain evidence="3">B3_TA06</strain>
    </source>
</reference>
<name>A0A532V1D8_UNCT6</name>
<evidence type="ECO:0000313" key="4">
    <source>
        <dbReference type="Proteomes" id="UP000317778"/>
    </source>
</evidence>
<feature type="domain" description="F5/8 type C" evidence="2">
    <location>
        <begin position="60"/>
        <end position="217"/>
    </location>
</feature>
<dbReference type="InterPro" id="IPR008979">
    <property type="entry name" value="Galactose-bd-like_sf"/>
</dbReference>
<dbReference type="Pfam" id="PF00754">
    <property type="entry name" value="F5_F8_type_C"/>
    <property type="match status" value="1"/>
</dbReference>
<proteinExistence type="predicted"/>
<comment type="caution">
    <text evidence="3">The sequence shown here is derived from an EMBL/GenBank/DDBJ whole genome shotgun (WGS) entry which is preliminary data.</text>
</comment>
<evidence type="ECO:0000256" key="1">
    <source>
        <dbReference type="SAM" id="Phobius"/>
    </source>
</evidence>
<dbReference type="InterPro" id="IPR000421">
    <property type="entry name" value="FA58C"/>
</dbReference>
<dbReference type="SUPFAM" id="SSF49785">
    <property type="entry name" value="Galactose-binding domain-like"/>
    <property type="match status" value="1"/>
</dbReference>
<gene>
    <name evidence="3" type="ORF">CEE36_08680</name>
</gene>